<evidence type="ECO:0000313" key="2">
    <source>
        <dbReference type="EMBL" id="ABW68316.1"/>
    </source>
</evidence>
<evidence type="ECO:0000313" key="3">
    <source>
        <dbReference type="Proteomes" id="UP000008561"/>
    </source>
</evidence>
<dbReference type="PANTHER" id="PTHR35867">
    <property type="entry name" value="PROTEIN RSEC"/>
    <property type="match status" value="1"/>
</dbReference>
<accession>A8ZW82</accession>
<dbReference type="RefSeq" id="WP_012175928.1">
    <property type="nucleotide sequence ID" value="NC_009943.1"/>
</dbReference>
<dbReference type="OrthoDB" id="5514770at2"/>
<proteinExistence type="predicted"/>
<dbReference type="STRING" id="96561.Dole_2512"/>
<keyword evidence="1" id="KW-1133">Transmembrane helix</keyword>
<feature type="transmembrane region" description="Helical" evidence="1">
    <location>
        <begin position="106"/>
        <end position="125"/>
    </location>
</feature>
<dbReference type="InterPro" id="IPR007359">
    <property type="entry name" value="SigmaE_reg_RseC_MucC"/>
</dbReference>
<name>A8ZW82_DESOH</name>
<keyword evidence="1" id="KW-0812">Transmembrane</keyword>
<keyword evidence="3" id="KW-1185">Reference proteome</keyword>
<dbReference type="KEGG" id="dol:Dole_2512"/>
<dbReference type="InterPro" id="IPR026268">
    <property type="entry name" value="RseC"/>
</dbReference>
<dbReference type="Pfam" id="PF04246">
    <property type="entry name" value="RseC_MucC"/>
    <property type="match status" value="1"/>
</dbReference>
<keyword evidence="1" id="KW-0472">Membrane</keyword>
<feature type="transmembrane region" description="Helical" evidence="1">
    <location>
        <begin position="74"/>
        <end position="94"/>
    </location>
</feature>
<protein>
    <submittedName>
        <fullName evidence="2">Positive regulator of sigma E, RseC/MucC</fullName>
    </submittedName>
</protein>
<dbReference type="eggNOG" id="COG3086">
    <property type="taxonomic scope" value="Bacteria"/>
</dbReference>
<dbReference type="AlphaFoldDB" id="A8ZW82"/>
<gene>
    <name evidence="2" type="ordered locus">Dole_2512</name>
</gene>
<dbReference type="PANTHER" id="PTHR35867:SF1">
    <property type="entry name" value="PROTEIN RSEC"/>
    <property type="match status" value="1"/>
</dbReference>
<evidence type="ECO:0000256" key="1">
    <source>
        <dbReference type="SAM" id="Phobius"/>
    </source>
</evidence>
<organism evidence="2 3">
    <name type="scientific">Desulfosudis oleivorans (strain DSM 6200 / JCM 39069 / Hxd3)</name>
    <name type="common">Desulfococcus oleovorans</name>
    <dbReference type="NCBI Taxonomy" id="96561"/>
    <lineage>
        <taxon>Bacteria</taxon>
        <taxon>Pseudomonadati</taxon>
        <taxon>Thermodesulfobacteriota</taxon>
        <taxon>Desulfobacteria</taxon>
        <taxon>Desulfobacterales</taxon>
        <taxon>Desulfosudaceae</taxon>
        <taxon>Desulfosudis</taxon>
    </lineage>
</organism>
<dbReference type="EMBL" id="CP000859">
    <property type="protein sequence ID" value="ABW68316.1"/>
    <property type="molecule type" value="Genomic_DNA"/>
</dbReference>
<sequence length="152" mass="16445">MATEEGIVIRTSGTSAWIRTQRAAACEHCQSKDSCKTMGGGNDMEVEAANRVEARTGDRVVVSFATASLIKATFLIYMFPILCLMAGAGIGVRLSQTVFPSVDQSVLSAVIGFGAFVLAVVFVRIRGNRMAKEDQYKPVIIRVLKNRPSQSQ</sequence>
<reference evidence="2 3" key="1">
    <citation type="submission" date="2007-10" db="EMBL/GenBank/DDBJ databases">
        <title>Complete sequence of Desulfococcus oleovorans Hxd3.</title>
        <authorList>
            <consortium name="US DOE Joint Genome Institute"/>
            <person name="Copeland A."/>
            <person name="Lucas S."/>
            <person name="Lapidus A."/>
            <person name="Barry K."/>
            <person name="Glavina del Rio T."/>
            <person name="Dalin E."/>
            <person name="Tice H."/>
            <person name="Pitluck S."/>
            <person name="Kiss H."/>
            <person name="Brettin T."/>
            <person name="Bruce D."/>
            <person name="Detter J.C."/>
            <person name="Han C."/>
            <person name="Schmutz J."/>
            <person name="Larimer F."/>
            <person name="Land M."/>
            <person name="Hauser L."/>
            <person name="Kyrpides N."/>
            <person name="Kim E."/>
            <person name="Wawrik B."/>
            <person name="Richardson P."/>
        </authorList>
    </citation>
    <scope>NUCLEOTIDE SEQUENCE [LARGE SCALE GENOMIC DNA]</scope>
    <source>
        <strain evidence="3">DSM 6200 / JCM 39069 / Hxd3</strain>
    </source>
</reference>
<dbReference type="HOGENOM" id="CLU_124911_2_1_7"/>
<dbReference type="PIRSF" id="PIRSF004923">
    <property type="entry name" value="RseC"/>
    <property type="match status" value="1"/>
</dbReference>
<dbReference type="Proteomes" id="UP000008561">
    <property type="component" value="Chromosome"/>
</dbReference>